<dbReference type="PANTHER" id="PTHR10827:SF98">
    <property type="entry name" value="45 KDA CALCIUM-BINDING PROTEIN"/>
    <property type="match status" value="1"/>
</dbReference>
<dbReference type="InterPro" id="IPR011992">
    <property type="entry name" value="EF-hand-dom_pair"/>
</dbReference>
<evidence type="ECO:0000313" key="7">
    <source>
        <dbReference type="EMBL" id="TYL90236.1"/>
    </source>
</evidence>
<evidence type="ECO:0000256" key="5">
    <source>
        <dbReference type="SAM" id="SignalP"/>
    </source>
</evidence>
<name>A0A5D3KC76_9BRAD</name>
<keyword evidence="5" id="KW-0732">Signal</keyword>
<accession>A0A5D3KC76</accession>
<evidence type="ECO:0000256" key="4">
    <source>
        <dbReference type="SAM" id="MobiDB-lite"/>
    </source>
</evidence>
<dbReference type="InterPro" id="IPR002048">
    <property type="entry name" value="EF_hand_dom"/>
</dbReference>
<dbReference type="PROSITE" id="PS00018">
    <property type="entry name" value="EF_HAND_1"/>
    <property type="match status" value="2"/>
</dbReference>
<keyword evidence="8" id="KW-1185">Reference proteome</keyword>
<comment type="caution">
    <text evidence="7">The sequence shown here is derived from an EMBL/GenBank/DDBJ whole genome shotgun (WGS) entry which is preliminary data.</text>
</comment>
<dbReference type="GO" id="GO:0005509">
    <property type="term" value="F:calcium ion binding"/>
    <property type="evidence" value="ECO:0007669"/>
    <property type="project" value="InterPro"/>
</dbReference>
<feature type="domain" description="EF-hand" evidence="6">
    <location>
        <begin position="212"/>
        <end position="247"/>
    </location>
</feature>
<organism evidence="7 8">
    <name type="scientific">Bradyrhizobium rifense</name>
    <dbReference type="NCBI Taxonomy" id="515499"/>
    <lineage>
        <taxon>Bacteria</taxon>
        <taxon>Pseudomonadati</taxon>
        <taxon>Pseudomonadota</taxon>
        <taxon>Alphaproteobacteria</taxon>
        <taxon>Hyphomicrobiales</taxon>
        <taxon>Nitrobacteraceae</taxon>
        <taxon>Bradyrhizobium</taxon>
    </lineage>
</organism>
<dbReference type="EMBL" id="VSSS01000053">
    <property type="protein sequence ID" value="TYL90236.1"/>
    <property type="molecule type" value="Genomic_DNA"/>
</dbReference>
<dbReference type="Proteomes" id="UP000324758">
    <property type="component" value="Unassembled WGS sequence"/>
</dbReference>
<dbReference type="SMART" id="SM00054">
    <property type="entry name" value="EFh"/>
    <property type="match status" value="2"/>
</dbReference>
<dbReference type="OrthoDB" id="8360028at2"/>
<dbReference type="RefSeq" id="WP_148776356.1">
    <property type="nucleotide sequence ID" value="NZ_VSSS01000053.1"/>
</dbReference>
<reference evidence="7 8" key="1">
    <citation type="submission" date="2019-08" db="EMBL/GenBank/DDBJ databases">
        <title>Bradyrhizobium hipponensis sp. nov., a rhizobium isolated from a Lupinus angustifolius root nodule in Tunisia.</title>
        <authorList>
            <person name="Off K."/>
            <person name="Rejili M."/>
            <person name="Mars M."/>
            <person name="Brachmann A."/>
            <person name="Marin M."/>
        </authorList>
    </citation>
    <scope>NUCLEOTIDE SEQUENCE [LARGE SCALE GENOMIC DNA]</scope>
    <source>
        <strain evidence="7 8">CTAW71</strain>
    </source>
</reference>
<feature type="region of interest" description="Disordered" evidence="4">
    <location>
        <begin position="549"/>
        <end position="583"/>
    </location>
</feature>
<evidence type="ECO:0000313" key="8">
    <source>
        <dbReference type="Proteomes" id="UP000324758"/>
    </source>
</evidence>
<dbReference type="PANTHER" id="PTHR10827">
    <property type="entry name" value="RETICULOCALBIN"/>
    <property type="match status" value="1"/>
</dbReference>
<dbReference type="PROSITE" id="PS50222">
    <property type="entry name" value="EF_HAND_2"/>
    <property type="match status" value="2"/>
</dbReference>
<keyword evidence="2" id="KW-0677">Repeat</keyword>
<proteinExistence type="predicted"/>
<evidence type="ECO:0000256" key="2">
    <source>
        <dbReference type="ARBA" id="ARBA00022737"/>
    </source>
</evidence>
<feature type="signal peptide" evidence="5">
    <location>
        <begin position="1"/>
        <end position="40"/>
    </location>
</feature>
<feature type="chain" id="PRO_5022877145" description="EF-hand domain-containing protein" evidence="5">
    <location>
        <begin position="41"/>
        <end position="583"/>
    </location>
</feature>
<dbReference type="Gene3D" id="1.10.238.10">
    <property type="entry name" value="EF-hand"/>
    <property type="match status" value="2"/>
</dbReference>
<evidence type="ECO:0000256" key="3">
    <source>
        <dbReference type="SAM" id="Coils"/>
    </source>
</evidence>
<feature type="coiled-coil region" evidence="3">
    <location>
        <begin position="237"/>
        <end position="267"/>
    </location>
</feature>
<dbReference type="SUPFAM" id="SSF47473">
    <property type="entry name" value="EF-hand"/>
    <property type="match status" value="1"/>
</dbReference>
<protein>
    <recommendedName>
        <fullName evidence="6">EF-hand domain-containing protein</fullName>
    </recommendedName>
</protein>
<gene>
    <name evidence="7" type="ORF">FXB40_32830</name>
</gene>
<keyword evidence="3" id="KW-0175">Coiled coil</keyword>
<dbReference type="Pfam" id="PF13202">
    <property type="entry name" value="EF-hand_5"/>
    <property type="match status" value="1"/>
</dbReference>
<feature type="domain" description="EF-hand" evidence="6">
    <location>
        <begin position="95"/>
        <end position="130"/>
    </location>
</feature>
<dbReference type="AlphaFoldDB" id="A0A5D3KC76"/>
<evidence type="ECO:0000256" key="1">
    <source>
        <dbReference type="ARBA" id="ARBA00022723"/>
    </source>
</evidence>
<evidence type="ECO:0000259" key="6">
    <source>
        <dbReference type="PROSITE" id="PS50222"/>
    </source>
</evidence>
<feature type="region of interest" description="Disordered" evidence="4">
    <location>
        <begin position="354"/>
        <end position="374"/>
    </location>
</feature>
<sequence length="583" mass="62226">MTGTITTFVKAVVGPLSQKRTCLFGLLATCLGVLATPASADNDWIIARMSSSIRTEATWDQVRSQMLIAFFQSNPDERGVSAQGIEDLRRISVAQRRSQAVAQILTYDLDGDGSVTTEEITAAMKPRARQMIHVNGVQLEPTPQQVRTQLDKLVYDLLKPDTDHDGVISTAEIQQEGARQATQASIAWQQSATQLVPMTLDANGDGVVSLAEYEATVREQFDSADQDRDGRVSASEALEFGKRLNEARQAIQRAREAEIRKQRLEAAVAGCNVPNPPRDARLVVVGAREGRALSNAWVGSQDRVTSVVTVEVTPGPEPLYLALASDGATIWDVIGATERIIGVVAHADTAAEKAGDAGRSPAGGAIGPQPRGRPLVGVMGMPRDKIRFTAYTGCLIPPTETTLKDGSAQETATLLFGRPADEIGGKHSAGTFSVPGLRHFPDRAVRNTIQLPKEGLGELLWRNVLGDYPLGIAQIDLGSVVSGVPVKNYSVLPGSAGLATLVDAGDLRITGMSRGVRINFGDFQPYTQPDKFKITRKLRMPAGASGSFVLADQVPPPDGDLSSVCVSSESDKKPVGGSRTNCN</sequence>
<keyword evidence="1" id="KW-0479">Metal-binding</keyword>
<dbReference type="InterPro" id="IPR018247">
    <property type="entry name" value="EF_Hand_1_Ca_BS"/>
</dbReference>